<evidence type="ECO:0000313" key="2">
    <source>
        <dbReference type="Proteomes" id="UP000468327"/>
    </source>
</evidence>
<dbReference type="RefSeq" id="WP_092198805.1">
    <property type="nucleotide sequence ID" value="NZ_DBEZYS010000133.1"/>
</dbReference>
<dbReference type="EMBL" id="WPOC01000026">
    <property type="protein sequence ID" value="MVN16201.1"/>
    <property type="molecule type" value="Genomic_DNA"/>
</dbReference>
<proteinExistence type="predicted"/>
<reference evidence="1 2" key="1">
    <citation type="submission" date="2019-11" db="EMBL/GenBank/DDBJ databases">
        <title>Whole genome shotgun sequencing (WGS) data from Adlercreutzia equolifaciens ResAG-91, Eggerthella lenta MRI-F36, MRI-F37, MRI-F40, ResAG-49, ResAG-88, ResAG-121, ResAG-145, and Gordonibacter sp. ResAG-5, ResAG-26, ResAG-43, ResAG-50, ResAG-59.</title>
        <authorList>
            <person name="Stoll D.A."/>
            <person name="Danylec N."/>
            <person name="Franz C.M.A.P."/>
            <person name="Huch M."/>
        </authorList>
    </citation>
    <scope>NUCLEOTIDE SEQUENCE [LARGE SCALE GENOMIC DNA]</scope>
    <source>
        <strain evidence="1 2">ResAG-59</strain>
    </source>
</reference>
<name>A0A6N8IJZ1_9ACTN</name>
<organism evidence="1 2">
    <name type="scientific">Gordonibacter urolithinfaciens</name>
    <dbReference type="NCBI Taxonomy" id="1335613"/>
    <lineage>
        <taxon>Bacteria</taxon>
        <taxon>Bacillati</taxon>
        <taxon>Actinomycetota</taxon>
        <taxon>Coriobacteriia</taxon>
        <taxon>Eggerthellales</taxon>
        <taxon>Eggerthellaceae</taxon>
        <taxon>Gordonibacter</taxon>
    </lineage>
</organism>
<dbReference type="AlphaFoldDB" id="A0A6N8IJZ1"/>
<dbReference type="Pfam" id="PF13306">
    <property type="entry name" value="LRR_5"/>
    <property type="match status" value="2"/>
</dbReference>
<dbReference type="InterPro" id="IPR026906">
    <property type="entry name" value="LRR_5"/>
</dbReference>
<gene>
    <name evidence="1" type="ORF">GO738_12785</name>
</gene>
<sequence>MAVGTVSTRILTDIANAIRYQAGVSTTYKPREMAAAVAALDGTDAGDYQAQPYMALESGVLPESVFSDIAGAIRGQNGESTLYAPGEMAAAILALEWDVGYKIRALLLDDGTLEINYYERRTSVTGGRIVQVFEIDPAGYSSASARSYDSIKLLVKKVYIDSTIGSLGLTNCAYWFNAFSNCTEIRGFENLSGIKTATQMFSSCGSLETIYATSYTNAITSGSSMFYSCNRLVGGTDGFVPTMTSAGSVCKLGAGGVLTDPNNDNRTWFWAHFYENGEAVLTATSTPDATRTLRASGRICAIGKYVGLGFTPWDGATGPTHRQYLTSVTFAADMATFSYLNLIYLFYSCTNLASVSGLGNLSGVRSMRYTFSSCAFATIDFRGFDPSTLTDLFYTFSGCSSLTTIYADSTWALPSSGITGSQCFYSCRALVGGNGTAWSSSNVNYTYMRIDRAGQAGYLTAA</sequence>
<dbReference type="Proteomes" id="UP000468327">
    <property type="component" value="Unassembled WGS sequence"/>
</dbReference>
<comment type="caution">
    <text evidence="1">The sequence shown here is derived from an EMBL/GenBank/DDBJ whole genome shotgun (WGS) entry which is preliminary data.</text>
</comment>
<keyword evidence="2" id="KW-1185">Reference proteome</keyword>
<dbReference type="Gene3D" id="3.80.10.10">
    <property type="entry name" value="Ribonuclease Inhibitor"/>
    <property type="match status" value="1"/>
</dbReference>
<protein>
    <submittedName>
        <fullName evidence="1">Leucine-rich repeat protein</fullName>
    </submittedName>
</protein>
<accession>A0A6N8IJZ1</accession>
<dbReference type="InterPro" id="IPR032675">
    <property type="entry name" value="LRR_dom_sf"/>
</dbReference>
<evidence type="ECO:0000313" key="1">
    <source>
        <dbReference type="EMBL" id="MVN16201.1"/>
    </source>
</evidence>